<dbReference type="Gramene" id="AET2Gv20969600.8">
    <property type="protein sequence ID" value="AET2Gv20969600.8"/>
    <property type="gene ID" value="AET2Gv20969600"/>
</dbReference>
<dbReference type="EnsemblPlants" id="AET2Gv20969600.2">
    <property type="protein sequence ID" value="AET2Gv20969600.2"/>
    <property type="gene ID" value="AET2Gv20969600"/>
</dbReference>
<protein>
    <submittedName>
        <fullName evidence="2">Uncharacterized protein</fullName>
    </submittedName>
</protein>
<organism evidence="2 3">
    <name type="scientific">Aegilops tauschii subsp. strangulata</name>
    <name type="common">Goatgrass</name>
    <dbReference type="NCBI Taxonomy" id="200361"/>
    <lineage>
        <taxon>Eukaryota</taxon>
        <taxon>Viridiplantae</taxon>
        <taxon>Streptophyta</taxon>
        <taxon>Embryophyta</taxon>
        <taxon>Tracheophyta</taxon>
        <taxon>Spermatophyta</taxon>
        <taxon>Magnoliopsida</taxon>
        <taxon>Liliopsida</taxon>
        <taxon>Poales</taxon>
        <taxon>Poaceae</taxon>
        <taxon>BOP clade</taxon>
        <taxon>Pooideae</taxon>
        <taxon>Triticodae</taxon>
        <taxon>Triticeae</taxon>
        <taxon>Triticinae</taxon>
        <taxon>Aegilops</taxon>
    </lineage>
</organism>
<reference evidence="2" key="5">
    <citation type="journal article" date="2021" name="G3 (Bethesda)">
        <title>Aegilops tauschii genome assembly Aet v5.0 features greater sequence contiguity and improved annotation.</title>
        <authorList>
            <person name="Wang L."/>
            <person name="Zhu T."/>
            <person name="Rodriguez J.C."/>
            <person name="Deal K.R."/>
            <person name="Dubcovsky J."/>
            <person name="McGuire P.E."/>
            <person name="Lux T."/>
            <person name="Spannagl M."/>
            <person name="Mayer K.F.X."/>
            <person name="Baldrich P."/>
            <person name="Meyers B.C."/>
            <person name="Huo N."/>
            <person name="Gu Y.Q."/>
            <person name="Zhou H."/>
            <person name="Devos K.M."/>
            <person name="Bennetzen J.L."/>
            <person name="Unver T."/>
            <person name="Budak H."/>
            <person name="Gulick P.J."/>
            <person name="Galiba G."/>
            <person name="Kalapos B."/>
            <person name="Nelson D.R."/>
            <person name="Li P."/>
            <person name="You F.M."/>
            <person name="Luo M.C."/>
            <person name="Dvorak J."/>
        </authorList>
    </citation>
    <scope>NUCLEOTIDE SEQUENCE [LARGE SCALE GENOMIC DNA]</scope>
    <source>
        <strain evidence="2">cv. AL8/78</strain>
    </source>
</reference>
<dbReference type="Gramene" id="AET2Gv20969600.5">
    <property type="protein sequence ID" value="AET2Gv20969600.5"/>
    <property type="gene ID" value="AET2Gv20969600"/>
</dbReference>
<reference evidence="3" key="1">
    <citation type="journal article" date="2014" name="Science">
        <title>Ancient hybridizations among the ancestral genomes of bread wheat.</title>
        <authorList>
            <consortium name="International Wheat Genome Sequencing Consortium,"/>
            <person name="Marcussen T."/>
            <person name="Sandve S.R."/>
            <person name="Heier L."/>
            <person name="Spannagl M."/>
            <person name="Pfeifer M."/>
            <person name="Jakobsen K.S."/>
            <person name="Wulff B.B."/>
            <person name="Steuernagel B."/>
            <person name="Mayer K.F."/>
            <person name="Olsen O.A."/>
        </authorList>
    </citation>
    <scope>NUCLEOTIDE SEQUENCE [LARGE SCALE GENOMIC DNA]</scope>
    <source>
        <strain evidence="3">cv. AL8/78</strain>
    </source>
</reference>
<dbReference type="EnsemblPlants" id="AET2Gv20969600.4">
    <property type="protein sequence ID" value="AET2Gv20969600.4"/>
    <property type="gene ID" value="AET2Gv20969600"/>
</dbReference>
<dbReference type="Gramene" id="AET2Gv20969600.2">
    <property type="protein sequence ID" value="AET2Gv20969600.2"/>
    <property type="gene ID" value="AET2Gv20969600"/>
</dbReference>
<dbReference type="EnsemblPlants" id="AET2Gv20969600.1">
    <property type="protein sequence ID" value="AET2Gv20969600.1"/>
    <property type="gene ID" value="AET2Gv20969600"/>
</dbReference>
<evidence type="ECO:0000313" key="2">
    <source>
        <dbReference type="EnsemblPlants" id="AET2Gv20969600.8"/>
    </source>
</evidence>
<dbReference type="EnsemblPlants" id="AET2Gv20969600.5">
    <property type="protein sequence ID" value="AET2Gv20969600.5"/>
    <property type="gene ID" value="AET2Gv20969600"/>
</dbReference>
<feature type="region of interest" description="Disordered" evidence="1">
    <location>
        <begin position="1"/>
        <end position="37"/>
    </location>
</feature>
<reference evidence="2" key="3">
    <citation type="journal article" date="2017" name="Nature">
        <title>Genome sequence of the progenitor of the wheat D genome Aegilops tauschii.</title>
        <authorList>
            <person name="Luo M.C."/>
            <person name="Gu Y.Q."/>
            <person name="Puiu D."/>
            <person name="Wang H."/>
            <person name="Twardziok S.O."/>
            <person name="Deal K.R."/>
            <person name="Huo N."/>
            <person name="Zhu T."/>
            <person name="Wang L."/>
            <person name="Wang Y."/>
            <person name="McGuire P.E."/>
            <person name="Liu S."/>
            <person name="Long H."/>
            <person name="Ramasamy R.K."/>
            <person name="Rodriguez J.C."/>
            <person name="Van S.L."/>
            <person name="Yuan L."/>
            <person name="Wang Z."/>
            <person name="Xia Z."/>
            <person name="Xiao L."/>
            <person name="Anderson O.D."/>
            <person name="Ouyang S."/>
            <person name="Liang Y."/>
            <person name="Zimin A.V."/>
            <person name="Pertea G."/>
            <person name="Qi P."/>
            <person name="Bennetzen J.L."/>
            <person name="Dai X."/>
            <person name="Dawson M.W."/>
            <person name="Muller H.G."/>
            <person name="Kugler K."/>
            <person name="Rivarola-Duarte L."/>
            <person name="Spannagl M."/>
            <person name="Mayer K.F.X."/>
            <person name="Lu F.H."/>
            <person name="Bevan M.W."/>
            <person name="Leroy P."/>
            <person name="Li P."/>
            <person name="You F.M."/>
            <person name="Sun Q."/>
            <person name="Liu Z."/>
            <person name="Lyons E."/>
            <person name="Wicker T."/>
            <person name="Salzberg S.L."/>
            <person name="Devos K.M."/>
            <person name="Dvorak J."/>
        </authorList>
    </citation>
    <scope>NUCLEOTIDE SEQUENCE [LARGE SCALE GENOMIC DNA]</scope>
    <source>
        <strain evidence="2">cv. AL8/78</strain>
    </source>
</reference>
<reference evidence="3" key="2">
    <citation type="journal article" date="2017" name="Nat. Plants">
        <title>The Aegilops tauschii genome reveals multiple impacts of transposons.</title>
        <authorList>
            <person name="Zhao G."/>
            <person name="Zou C."/>
            <person name="Li K."/>
            <person name="Wang K."/>
            <person name="Li T."/>
            <person name="Gao L."/>
            <person name="Zhang X."/>
            <person name="Wang H."/>
            <person name="Yang Z."/>
            <person name="Liu X."/>
            <person name="Jiang W."/>
            <person name="Mao L."/>
            <person name="Kong X."/>
            <person name="Jiao Y."/>
            <person name="Jia J."/>
        </authorList>
    </citation>
    <scope>NUCLEOTIDE SEQUENCE [LARGE SCALE GENOMIC DNA]</scope>
    <source>
        <strain evidence="3">cv. AL8/78</strain>
    </source>
</reference>
<evidence type="ECO:0000313" key="3">
    <source>
        <dbReference type="Proteomes" id="UP000015105"/>
    </source>
</evidence>
<accession>A0A453CUQ1</accession>
<reference evidence="2" key="4">
    <citation type="submission" date="2019-03" db="UniProtKB">
        <authorList>
            <consortium name="EnsemblPlants"/>
        </authorList>
    </citation>
    <scope>IDENTIFICATION</scope>
</reference>
<dbReference type="Gramene" id="AET2Gv20969600.7">
    <property type="protein sequence ID" value="AET2Gv20969600.7"/>
    <property type="gene ID" value="AET2Gv20969600"/>
</dbReference>
<evidence type="ECO:0000256" key="1">
    <source>
        <dbReference type="SAM" id="MobiDB-lite"/>
    </source>
</evidence>
<dbReference type="EnsemblPlants" id="AET2Gv20969600.8">
    <property type="protein sequence ID" value="AET2Gv20969600.8"/>
    <property type="gene ID" value="AET2Gv20969600"/>
</dbReference>
<sequence length="89" mass="9602">MPSNIETGNGSGGSPEQYQPVCVTGATDSSTPCSGRASCPRRLIHTLLRQGVLSTPRRRTQMWPPIGSLQIGAENQSIMEPIQHQITTQ</sequence>
<dbReference type="Gramene" id="AET2Gv20969600.4">
    <property type="protein sequence ID" value="AET2Gv20969600.4"/>
    <property type="gene ID" value="AET2Gv20969600"/>
</dbReference>
<dbReference type="AlphaFoldDB" id="A0A453CUQ1"/>
<proteinExistence type="predicted"/>
<dbReference type="Proteomes" id="UP000015105">
    <property type="component" value="Chromosome 2D"/>
</dbReference>
<dbReference type="Gramene" id="AET2Gv20969600.6">
    <property type="protein sequence ID" value="AET2Gv20969600.6"/>
    <property type="gene ID" value="AET2Gv20969600"/>
</dbReference>
<dbReference type="EnsemblPlants" id="AET2Gv20969600.6">
    <property type="protein sequence ID" value="AET2Gv20969600.6"/>
    <property type="gene ID" value="AET2Gv20969600"/>
</dbReference>
<keyword evidence="3" id="KW-1185">Reference proteome</keyword>
<name>A0A453CUQ1_AEGTS</name>
<dbReference type="EnsemblPlants" id="AET2Gv20969600.3">
    <property type="protein sequence ID" value="AET2Gv20969600.3"/>
    <property type="gene ID" value="AET2Gv20969600"/>
</dbReference>
<dbReference type="Gramene" id="AET2Gv20969600.3">
    <property type="protein sequence ID" value="AET2Gv20969600.3"/>
    <property type="gene ID" value="AET2Gv20969600"/>
</dbReference>
<dbReference type="Gramene" id="AET2Gv20969600.1">
    <property type="protein sequence ID" value="AET2Gv20969600.1"/>
    <property type="gene ID" value="AET2Gv20969600"/>
</dbReference>
<dbReference type="EnsemblPlants" id="AET2Gv20969600.7">
    <property type="protein sequence ID" value="AET2Gv20969600.7"/>
    <property type="gene ID" value="AET2Gv20969600"/>
</dbReference>